<gene>
    <name evidence="1" type="ORF">FSB_LOCUS22210</name>
</gene>
<evidence type="ECO:0008006" key="2">
    <source>
        <dbReference type="Google" id="ProtNLM"/>
    </source>
</evidence>
<dbReference type="AlphaFoldDB" id="A0A2N9G462"/>
<sequence>MRQEKIQPDPSTCYHVFSAYVDRGFHSTAMEALQVLSMRMLSDEDGIHHENMEFEDDFFLAEDSVAESRILEIFNNYEEHVAVALLNLRWCAILGFSVSFSPDQSPWARRLSRNYDSRKKAA</sequence>
<dbReference type="EMBL" id="OIVN01001469">
    <property type="protein sequence ID" value="SPC94328.1"/>
    <property type="molecule type" value="Genomic_DNA"/>
</dbReference>
<dbReference type="PANTHER" id="PTHR47859:SF1">
    <property type="entry name" value="PENTATRICOPEPTIDE REPEAT-CONTAINING PROTEIN"/>
    <property type="match status" value="1"/>
</dbReference>
<name>A0A2N9G462_FAGSY</name>
<organism evidence="1">
    <name type="scientific">Fagus sylvatica</name>
    <name type="common">Beechnut</name>
    <dbReference type="NCBI Taxonomy" id="28930"/>
    <lineage>
        <taxon>Eukaryota</taxon>
        <taxon>Viridiplantae</taxon>
        <taxon>Streptophyta</taxon>
        <taxon>Embryophyta</taxon>
        <taxon>Tracheophyta</taxon>
        <taxon>Spermatophyta</taxon>
        <taxon>Magnoliopsida</taxon>
        <taxon>eudicotyledons</taxon>
        <taxon>Gunneridae</taxon>
        <taxon>Pentapetalae</taxon>
        <taxon>rosids</taxon>
        <taxon>fabids</taxon>
        <taxon>Fagales</taxon>
        <taxon>Fagaceae</taxon>
        <taxon>Fagus</taxon>
    </lineage>
</organism>
<dbReference type="PANTHER" id="PTHR47859">
    <property type="entry name" value="PENTATRICOPEPTIDE REPEAT-CONTAINING PROTEIN"/>
    <property type="match status" value="1"/>
</dbReference>
<accession>A0A2N9G462</accession>
<evidence type="ECO:0000313" key="1">
    <source>
        <dbReference type="EMBL" id="SPC94328.1"/>
    </source>
</evidence>
<protein>
    <recommendedName>
        <fullName evidence="2">Pentatricopeptide repeat-containing protein</fullName>
    </recommendedName>
</protein>
<proteinExistence type="predicted"/>
<reference evidence="1" key="1">
    <citation type="submission" date="2018-02" db="EMBL/GenBank/DDBJ databases">
        <authorList>
            <person name="Cohen D.B."/>
            <person name="Kent A.D."/>
        </authorList>
    </citation>
    <scope>NUCLEOTIDE SEQUENCE</scope>
</reference>